<dbReference type="InterPro" id="IPR027417">
    <property type="entry name" value="P-loop_NTPase"/>
</dbReference>
<dbReference type="RefSeq" id="WP_074463157.1">
    <property type="nucleotide sequence ID" value="NZ_FMUR01000019.1"/>
</dbReference>
<keyword evidence="4" id="KW-1185">Reference proteome</keyword>
<dbReference type="Proteomes" id="UP000183047">
    <property type="component" value="Unassembled WGS sequence"/>
</dbReference>
<dbReference type="OrthoDB" id="9801806at2"/>
<proteinExistence type="predicted"/>
<dbReference type="Pfam" id="PF13635">
    <property type="entry name" value="DUF4143"/>
    <property type="match status" value="1"/>
</dbReference>
<dbReference type="Gene3D" id="3.40.50.300">
    <property type="entry name" value="P-loop containing nucleotide triphosphate hydrolases"/>
    <property type="match status" value="1"/>
</dbReference>
<reference evidence="4" key="1">
    <citation type="submission" date="2016-10" db="EMBL/GenBank/DDBJ databases">
        <authorList>
            <person name="Varghese N."/>
            <person name="Submissions S."/>
        </authorList>
    </citation>
    <scope>NUCLEOTIDE SEQUENCE [LARGE SCALE GENOMIC DNA]</scope>
    <source>
        <strain evidence="4">XBD2006</strain>
    </source>
</reference>
<dbReference type="InterPro" id="IPR041682">
    <property type="entry name" value="AAA_14"/>
</dbReference>
<evidence type="ECO:0000313" key="4">
    <source>
        <dbReference type="Proteomes" id="UP000183047"/>
    </source>
</evidence>
<dbReference type="InterPro" id="IPR025420">
    <property type="entry name" value="DUF4143"/>
</dbReference>
<dbReference type="AlphaFoldDB" id="A0A1G5G7G4"/>
<gene>
    <name evidence="3" type="ORF">SAMN02910451_02744</name>
</gene>
<dbReference type="PANTHER" id="PTHR33295:SF7">
    <property type="entry name" value="ATPASE"/>
    <property type="match status" value="1"/>
</dbReference>
<dbReference type="PANTHER" id="PTHR33295">
    <property type="entry name" value="ATPASE"/>
    <property type="match status" value="1"/>
</dbReference>
<dbReference type="EMBL" id="FMUR01000019">
    <property type="protein sequence ID" value="SCY47485.1"/>
    <property type="molecule type" value="Genomic_DNA"/>
</dbReference>
<evidence type="ECO:0000259" key="2">
    <source>
        <dbReference type="Pfam" id="PF13635"/>
    </source>
</evidence>
<protein>
    <recommendedName>
        <fullName evidence="5">ATPase</fullName>
    </recommendedName>
</protein>
<evidence type="ECO:0000259" key="1">
    <source>
        <dbReference type="Pfam" id="PF13173"/>
    </source>
</evidence>
<sequence length="445" mass="51402">MFRRKVFEELTDWKNNYAPKYAALLEGARRVGKSTIAEEFAKANYRSYIKIDFANITQELLDVFTDIANHKMFFLRLQAVTNVTLYRRESVIIFDEIQRQPLVRQAIKYLVADGTYDYIETGSLISIKKNVKDIVIPSEEHKIPVYPMDYEEFMWAIGNDTYPLLRDLYKMGTEVGNGTNRKLMRDFRIYMAVGGMPQSVEAYVSGKNFSEIDRVKRDIIELYIDDFKKIDSSGIIGKMYESIPSQLATNKKKYVIAKATGKRKTNKDVERMSDLLDSKTVIACYNTYNPSIALAQSKDEDTFKLYLSDIGLFTTMIFNASPKTDESIYSKLLGDKLPADLGYLYENAVAQMITATNRAAYYHTWKKENSTHYYEVDFLIQDKTKLLPLEVKSSVTKRHESIDSFCKKYSKYVSQAVLLSQKDVGKDNNLHLKPIYMLPFIIEEL</sequence>
<evidence type="ECO:0000313" key="3">
    <source>
        <dbReference type="EMBL" id="SCY47485.1"/>
    </source>
</evidence>
<name>A0A1G5G7G4_9FIRM</name>
<feature type="domain" description="DUF4143" evidence="2">
    <location>
        <begin position="227"/>
        <end position="394"/>
    </location>
</feature>
<organism evidence="3 4">
    <name type="scientific">Butyrivibrio hungatei</name>
    <dbReference type="NCBI Taxonomy" id="185008"/>
    <lineage>
        <taxon>Bacteria</taxon>
        <taxon>Bacillati</taxon>
        <taxon>Bacillota</taxon>
        <taxon>Clostridia</taxon>
        <taxon>Lachnospirales</taxon>
        <taxon>Lachnospiraceae</taxon>
        <taxon>Butyrivibrio</taxon>
    </lineage>
</organism>
<accession>A0A1G5G7G4</accession>
<dbReference type="SUPFAM" id="SSF52540">
    <property type="entry name" value="P-loop containing nucleoside triphosphate hydrolases"/>
    <property type="match status" value="1"/>
</dbReference>
<dbReference type="Pfam" id="PF13173">
    <property type="entry name" value="AAA_14"/>
    <property type="match status" value="1"/>
</dbReference>
<feature type="domain" description="AAA" evidence="1">
    <location>
        <begin position="22"/>
        <end position="154"/>
    </location>
</feature>
<evidence type="ECO:0008006" key="5">
    <source>
        <dbReference type="Google" id="ProtNLM"/>
    </source>
</evidence>